<protein>
    <recommendedName>
        <fullName evidence="3">GST N-terminal domain-containing protein</fullName>
    </recommendedName>
</protein>
<keyword evidence="2" id="KW-1185">Reference proteome</keyword>
<dbReference type="STRING" id="1549748.WH95_00660"/>
<dbReference type="Pfam" id="PF11287">
    <property type="entry name" value="DUF3088"/>
    <property type="match status" value="1"/>
</dbReference>
<dbReference type="OrthoDB" id="1356145at2"/>
<dbReference type="InterPro" id="IPR036249">
    <property type="entry name" value="Thioredoxin-like_sf"/>
</dbReference>
<dbReference type="SUPFAM" id="SSF52833">
    <property type="entry name" value="Thioredoxin-like"/>
    <property type="match status" value="1"/>
</dbReference>
<evidence type="ECO:0008006" key="3">
    <source>
        <dbReference type="Google" id="ProtNLM"/>
    </source>
</evidence>
<organism evidence="1 2">
    <name type="scientific">Kiloniella litopenaei</name>
    <dbReference type="NCBI Taxonomy" id="1549748"/>
    <lineage>
        <taxon>Bacteria</taxon>
        <taxon>Pseudomonadati</taxon>
        <taxon>Pseudomonadota</taxon>
        <taxon>Alphaproteobacteria</taxon>
        <taxon>Rhodospirillales</taxon>
        <taxon>Kiloniellaceae</taxon>
        <taxon>Kiloniella</taxon>
    </lineage>
</organism>
<proteinExistence type="predicted"/>
<dbReference type="AlphaFoldDB" id="A0A0M2RAF8"/>
<dbReference type="RefSeq" id="WP_046501650.1">
    <property type="nucleotide sequence ID" value="NZ_LANI01000001.1"/>
</dbReference>
<dbReference type="Proteomes" id="UP000034491">
    <property type="component" value="Unassembled WGS sequence"/>
</dbReference>
<sequence>MKKPVLFVLKMPFQDHEMPSISNDGWFCTHCAMIEGALAINTHWENHIEVRRISHKKPRKEVIEYLGEQNQWLPVLIINDREHITDPIEITAYLAKCFGGAAPHP</sequence>
<comment type="caution">
    <text evidence="1">The sequence shown here is derived from an EMBL/GenBank/DDBJ whole genome shotgun (WGS) entry which is preliminary data.</text>
</comment>
<gene>
    <name evidence="1" type="ORF">WH95_00660</name>
</gene>
<dbReference type="EMBL" id="LANI01000001">
    <property type="protein sequence ID" value="KKJ78641.1"/>
    <property type="molecule type" value="Genomic_DNA"/>
</dbReference>
<accession>A0A0M2RAF8</accession>
<evidence type="ECO:0000313" key="2">
    <source>
        <dbReference type="Proteomes" id="UP000034491"/>
    </source>
</evidence>
<evidence type="ECO:0000313" key="1">
    <source>
        <dbReference type="EMBL" id="KKJ78641.1"/>
    </source>
</evidence>
<dbReference type="InterPro" id="IPR021439">
    <property type="entry name" value="DUF3088"/>
</dbReference>
<reference evidence="1 2" key="1">
    <citation type="submission" date="2015-03" db="EMBL/GenBank/DDBJ databases">
        <title>Genome sequence of Kiloniella sp. P1-1, isolated from the gut microflora of Pacific white shrimp, Penaeus vannamei.</title>
        <authorList>
            <person name="Shao Z."/>
            <person name="Wang L."/>
            <person name="Li X."/>
        </authorList>
    </citation>
    <scope>NUCLEOTIDE SEQUENCE [LARGE SCALE GENOMIC DNA]</scope>
    <source>
        <strain evidence="1 2">P1-1</strain>
    </source>
</reference>
<name>A0A0M2RAF8_9PROT</name>